<organism evidence="1 2">
    <name type="scientific">Bacillus thuringiensis serovar mexicanensis</name>
    <dbReference type="NCBI Taxonomy" id="180868"/>
    <lineage>
        <taxon>Bacteria</taxon>
        <taxon>Bacillati</taxon>
        <taxon>Bacillota</taxon>
        <taxon>Bacilli</taxon>
        <taxon>Bacillales</taxon>
        <taxon>Bacillaceae</taxon>
        <taxon>Bacillus</taxon>
        <taxon>Bacillus cereus group</taxon>
    </lineage>
</organism>
<accession>A0A242W4P0</accession>
<evidence type="ECO:0000313" key="2">
    <source>
        <dbReference type="Proteomes" id="UP000195152"/>
    </source>
</evidence>
<gene>
    <name evidence="1" type="ORF">BK699_20550</name>
</gene>
<evidence type="ECO:0000313" key="1">
    <source>
        <dbReference type="EMBL" id="OTW46413.1"/>
    </source>
</evidence>
<protein>
    <submittedName>
        <fullName evidence="1">Uncharacterized protein</fullName>
    </submittedName>
</protein>
<dbReference type="AlphaFoldDB" id="A0A242W4P0"/>
<dbReference type="EMBL" id="NFCF01000086">
    <property type="protein sequence ID" value="OTW46413.1"/>
    <property type="molecule type" value="Genomic_DNA"/>
</dbReference>
<comment type="caution">
    <text evidence="1">The sequence shown here is derived from an EMBL/GenBank/DDBJ whole genome shotgun (WGS) entry which is preliminary data.</text>
</comment>
<name>A0A242W4P0_BACTU</name>
<dbReference type="Proteomes" id="UP000195152">
    <property type="component" value="Unassembled WGS sequence"/>
</dbReference>
<dbReference type="RefSeq" id="WP_086400812.1">
    <property type="nucleotide sequence ID" value="NZ_NFCF01000086.1"/>
</dbReference>
<proteinExistence type="predicted"/>
<reference evidence="1 2" key="1">
    <citation type="submission" date="2016-10" db="EMBL/GenBank/DDBJ databases">
        <title>Comparative genomics of Bacillus thuringiensis reveals a path to pathogens against multiple invertebrate hosts.</title>
        <authorList>
            <person name="Zheng J."/>
            <person name="Gao Q."/>
            <person name="Liu H."/>
            <person name="Peng D."/>
            <person name="Ruan L."/>
            <person name="Sun M."/>
        </authorList>
    </citation>
    <scope>NUCLEOTIDE SEQUENCE [LARGE SCALE GENOMIC DNA]</scope>
    <source>
        <strain evidence="1">BGSC 4AC1</strain>
    </source>
</reference>
<sequence length="88" mass="10566">MAYLTAKKVKGNIYFYVAQYVGTQQYYSNKHKYKYIYPIGNQKIVLERIAMWLLDNNRIPKELLEIGVSINDVKYWYEKAQKTLQNYS</sequence>